<dbReference type="OrthoDB" id="2172547at2"/>
<dbReference type="EMBL" id="CP147246">
    <property type="protein sequence ID" value="WYJ94157.1"/>
    <property type="molecule type" value="Genomic_DNA"/>
</dbReference>
<gene>
    <name evidence="2" type="ORF">A5889_001418</name>
    <name evidence="3" type="ORF">A5889_001659</name>
</gene>
<accession>A0A200J791</accession>
<protein>
    <recommendedName>
        <fullName evidence="1">Mga helix-turn-helix domain-containing protein</fullName>
    </recommendedName>
</protein>
<evidence type="ECO:0000313" key="2">
    <source>
        <dbReference type="EMBL" id="OUZ32709.1"/>
    </source>
</evidence>
<keyword evidence="4" id="KW-1185">Reference proteome</keyword>
<evidence type="ECO:0000313" key="4">
    <source>
        <dbReference type="Proteomes" id="UP000196151"/>
    </source>
</evidence>
<dbReference type="EMBL" id="NIBQ01000002">
    <property type="protein sequence ID" value="OUZ32709.1"/>
    <property type="molecule type" value="Genomic_DNA"/>
</dbReference>
<proteinExistence type="predicted"/>
<dbReference type="Proteomes" id="UP000196151">
    <property type="component" value="Chromosome"/>
</dbReference>
<feature type="domain" description="Mga helix-turn-helix" evidence="1">
    <location>
        <begin position="92"/>
        <end position="167"/>
    </location>
</feature>
<reference evidence="3" key="2">
    <citation type="submission" date="2017-05" db="EMBL/GenBank/DDBJ databases">
        <authorList>
            <consortium name="The Broad Institute Genomics Platform"/>
            <consortium name="The Broad Institute Genomic Center for Infectious Diseases"/>
            <person name="Earl A."/>
            <person name="Manson A."/>
            <person name="Schwartman J."/>
            <person name="Gilmore M."/>
            <person name="Abouelleil A."/>
            <person name="Cao P."/>
            <person name="Chapman S."/>
            <person name="Cusick C."/>
            <person name="Shea T."/>
            <person name="Young S."/>
            <person name="Neafsey D."/>
            <person name="Nusbaum C."/>
            <person name="Birren B."/>
        </authorList>
    </citation>
    <scope>NUCLEOTIDE SEQUENCE</scope>
    <source>
        <strain evidence="3">9D6_DIV0238</strain>
    </source>
</reference>
<dbReference type="AlphaFoldDB" id="A0A200J791"/>
<evidence type="ECO:0000259" key="1">
    <source>
        <dbReference type="Pfam" id="PF05043"/>
    </source>
</evidence>
<sequence length="502" mass="59063">MRNSFMGKKERMKFELFKAIVFAKNGLSFNELLDTYHLTKSTLSRYIHDLAAEVEDAFEDNVHLIQNSHTGTYQIQTEKTFSIGYLIDYIHLFYVQKSGIFFLLDTLLKKNYPSIDAMALDMHMSSSSVYKQLRVLKEMLIPFGGKISFEEISSPLIGNEIGVRLFSFYSYWSVFKSTTFDNKNYPEAWLETKDFEHYFDHADSLSESQQAKLRFIQLITLRRALWQKNYVALSEEFLADIAYFDNKELEILPILKQHVSTEQYHKERALLLFATRGLIYNLDSPETRKKIVEAYQRSSLEIAKHTTKLIEEIRIEFDLNYSEEGYTIFYFYLLILLIYIKHITIDISGYYRNDLSFHSMIDYDEKNVETFQKITTIIQRQEFYPKIKKQALNGVISILTLTLYSGIYLNKKAGSLLICVIFNNNLILAEGIKKIILDVYNHERIIFTSDVLAADLVISDSYENIDPKTEHFYFDEQLNPEQWGKMIDMINQIFYRELFLSL</sequence>
<dbReference type="Pfam" id="PF05043">
    <property type="entry name" value="Mga"/>
    <property type="match status" value="1"/>
</dbReference>
<evidence type="ECO:0000313" key="3">
    <source>
        <dbReference type="EMBL" id="WYJ94157.1"/>
    </source>
</evidence>
<reference evidence="3" key="3">
    <citation type="submission" date="2024-03" db="EMBL/GenBank/DDBJ databases">
        <title>The Genome Sequence of Enterococcus sp. DIV0238c.</title>
        <authorList>
            <consortium name="The Broad Institute Genomics Platform"/>
            <consortium name="The Broad Institute Microbial Omics Core"/>
            <consortium name="The Broad Institute Genomic Center for Infectious Diseases"/>
            <person name="Earl A."/>
            <person name="Manson A."/>
            <person name="Gilmore M."/>
            <person name="Schwartman J."/>
            <person name="Shea T."/>
            <person name="Abouelleil A."/>
            <person name="Cao P."/>
            <person name="Chapman S."/>
            <person name="Cusick C."/>
            <person name="Young S."/>
            <person name="Neafsey D."/>
            <person name="Nusbaum C."/>
            <person name="Birren B."/>
        </authorList>
    </citation>
    <scope>NUCLEOTIDE SEQUENCE</scope>
    <source>
        <strain evidence="3">9D6_DIV0238</strain>
    </source>
</reference>
<name>A0A200J791_9ENTE</name>
<reference evidence="2" key="1">
    <citation type="submission" date="2017-05" db="EMBL/GenBank/DDBJ databases">
        <title>The Genome Sequence of Enterococcus sp. 9D6_DIV0238.</title>
        <authorList>
            <consortium name="The Broad Institute Genomics Platform"/>
            <consortium name="The Broad Institute Genomic Center for Infectious Diseases"/>
            <person name="Earl A."/>
            <person name="Manson A."/>
            <person name="Schwartman J."/>
            <person name="Gilmore M."/>
            <person name="Abouelleil A."/>
            <person name="Cao P."/>
            <person name="Chapman S."/>
            <person name="Cusick C."/>
            <person name="Shea T."/>
            <person name="Young S."/>
            <person name="Neafsey D."/>
            <person name="Nusbaum C."/>
            <person name="Birren B."/>
        </authorList>
    </citation>
    <scope>NUCLEOTIDE SEQUENCE [LARGE SCALE GENOMIC DNA]</scope>
    <source>
        <strain evidence="2">9D6_DIV0238</strain>
    </source>
</reference>
<organism evidence="2">
    <name type="scientific">Candidatus Enterococcus dunnyi</name>
    <dbReference type="NCBI Taxonomy" id="1834192"/>
    <lineage>
        <taxon>Bacteria</taxon>
        <taxon>Bacillati</taxon>
        <taxon>Bacillota</taxon>
        <taxon>Bacilli</taxon>
        <taxon>Lactobacillales</taxon>
        <taxon>Enterococcaceae</taxon>
        <taxon>Enterococcus</taxon>
    </lineage>
</organism>
<dbReference type="InterPro" id="IPR007737">
    <property type="entry name" value="Mga_HTH"/>
</dbReference>
<dbReference type="RefSeq" id="WP_087640557.1">
    <property type="nucleotide sequence ID" value="NZ_CP147246.1"/>
</dbReference>